<reference evidence="2" key="1">
    <citation type="submission" date="2016-10" db="EMBL/GenBank/DDBJ databases">
        <authorList>
            <person name="Varghese N."/>
            <person name="Submissions S."/>
        </authorList>
    </citation>
    <scope>NUCLEOTIDE SEQUENCE [LARGE SCALE GENOMIC DNA]</scope>
    <source>
        <strain evidence="2">DSM 10146</strain>
    </source>
</reference>
<organism evidence="1 2">
    <name type="scientific">Salipiger thiooxidans</name>
    <dbReference type="NCBI Taxonomy" id="282683"/>
    <lineage>
        <taxon>Bacteria</taxon>
        <taxon>Pseudomonadati</taxon>
        <taxon>Pseudomonadota</taxon>
        <taxon>Alphaproteobacteria</taxon>
        <taxon>Rhodobacterales</taxon>
        <taxon>Roseobacteraceae</taxon>
        <taxon>Salipiger</taxon>
    </lineage>
</organism>
<dbReference type="RefSeq" id="WP_165617014.1">
    <property type="nucleotide sequence ID" value="NZ_FNAV01000002.1"/>
</dbReference>
<name>A0A1G7BGD3_9RHOB</name>
<dbReference type="Proteomes" id="UP000198994">
    <property type="component" value="Unassembled WGS sequence"/>
</dbReference>
<evidence type="ECO:0000313" key="2">
    <source>
        <dbReference type="Proteomes" id="UP000198994"/>
    </source>
</evidence>
<dbReference type="EMBL" id="FNAV01000002">
    <property type="protein sequence ID" value="SDE26181.1"/>
    <property type="molecule type" value="Genomic_DNA"/>
</dbReference>
<sequence length="52" mass="6137">MPEDMKTARWIVIPKELKAPDVFRSTCPPDVRQICTRIWTDLQKRSTIHGDR</sequence>
<gene>
    <name evidence="1" type="ORF">SAMN04488105_102164</name>
</gene>
<evidence type="ECO:0000313" key="1">
    <source>
        <dbReference type="EMBL" id="SDE26181.1"/>
    </source>
</evidence>
<proteinExistence type="predicted"/>
<accession>A0A1G7BGD3</accession>
<protein>
    <submittedName>
        <fullName evidence="1">Spermidine/putrescine transport system substrate-binding protein</fullName>
    </submittedName>
</protein>
<dbReference type="AlphaFoldDB" id="A0A1G7BGD3"/>
<dbReference type="STRING" id="282683.SAMN04488105_102164"/>
<keyword evidence="2" id="KW-1185">Reference proteome</keyword>